<organism evidence="3 4">
    <name type="scientific">Micromonospora polyrhachis</name>
    <dbReference type="NCBI Taxonomy" id="1282883"/>
    <lineage>
        <taxon>Bacteria</taxon>
        <taxon>Bacillati</taxon>
        <taxon>Actinomycetota</taxon>
        <taxon>Actinomycetes</taxon>
        <taxon>Micromonosporales</taxon>
        <taxon>Micromonosporaceae</taxon>
        <taxon>Micromonospora</taxon>
    </lineage>
</organism>
<evidence type="ECO:0000256" key="1">
    <source>
        <dbReference type="SAM" id="MobiDB-lite"/>
    </source>
</evidence>
<protein>
    <recommendedName>
        <fullName evidence="2">ARB-07466-like C-terminal domain-containing protein</fullName>
    </recommendedName>
</protein>
<dbReference type="AlphaFoldDB" id="A0A7W7WNM0"/>
<dbReference type="Pfam" id="PF26571">
    <property type="entry name" value="VldE"/>
    <property type="match status" value="1"/>
</dbReference>
<dbReference type="Gene3D" id="6.10.250.3150">
    <property type="match status" value="1"/>
</dbReference>
<evidence type="ECO:0000313" key="4">
    <source>
        <dbReference type="Proteomes" id="UP000578819"/>
    </source>
</evidence>
<feature type="domain" description="ARB-07466-like C-terminal" evidence="2">
    <location>
        <begin position="225"/>
        <end position="333"/>
    </location>
</feature>
<sequence length="341" mass="36170">MPRTAVNRHRTLWSIVLMVAATVFSLGGPVTPALAVPGPGDEGGSKNLREALEAASKGHIEAKAKLESSQKQQAALATELQKIELRLVDLTAGVGVVAAQSYRMGRLTPTSMLLNSASPDAFLERAAMLEMMAQRDDRQLKALTAAREQAARAKAAIDNEVTEQAKQLAIIAKRKQDAERALAAVGGGSSGGYVNANSPAAKPAPRNSDGSWPKESCTVNDPTTSGCISPRTLHAMNQAKAAGFTWYVSCYRSGGGGEHPKGKACDFASAKGGFKNSNATGAERTYGNNLAAYYVKNANRLGVLYVIWYRQIWMPGTGWRAYNGGGSPASDHTNHVHLSML</sequence>
<name>A0A7W7WNM0_9ACTN</name>
<dbReference type="Proteomes" id="UP000578819">
    <property type="component" value="Unassembled WGS sequence"/>
</dbReference>
<gene>
    <name evidence="3" type="ORF">FHR38_002054</name>
</gene>
<feature type="region of interest" description="Disordered" evidence="1">
    <location>
        <begin position="193"/>
        <end position="221"/>
    </location>
</feature>
<accession>A0A7W7WNM0</accession>
<dbReference type="InterPro" id="IPR058593">
    <property type="entry name" value="ARB_07466-like_C"/>
</dbReference>
<evidence type="ECO:0000259" key="2">
    <source>
        <dbReference type="Pfam" id="PF26571"/>
    </source>
</evidence>
<comment type="caution">
    <text evidence="3">The sequence shown here is derived from an EMBL/GenBank/DDBJ whole genome shotgun (WGS) entry which is preliminary data.</text>
</comment>
<evidence type="ECO:0000313" key="3">
    <source>
        <dbReference type="EMBL" id="MBB4958321.1"/>
    </source>
</evidence>
<keyword evidence="4" id="KW-1185">Reference proteome</keyword>
<dbReference type="EMBL" id="JACHJW010000001">
    <property type="protein sequence ID" value="MBB4958321.1"/>
    <property type="molecule type" value="Genomic_DNA"/>
</dbReference>
<reference evidence="3 4" key="1">
    <citation type="submission" date="2020-08" db="EMBL/GenBank/DDBJ databases">
        <title>Sequencing the genomes of 1000 actinobacteria strains.</title>
        <authorList>
            <person name="Klenk H.-P."/>
        </authorList>
    </citation>
    <scope>NUCLEOTIDE SEQUENCE [LARGE SCALE GENOMIC DNA]</scope>
    <source>
        <strain evidence="3 4">DSM 45886</strain>
    </source>
</reference>
<proteinExistence type="predicted"/>